<dbReference type="PANTHER" id="PTHR42061">
    <property type="entry name" value="ENDO-CHITOSANASE"/>
    <property type="match status" value="1"/>
</dbReference>
<accession>A0A4U5X8E4</accession>
<dbReference type="PANTHER" id="PTHR42061:SF6">
    <property type="entry name" value="ENDO-CHITOSANASE"/>
    <property type="match status" value="1"/>
</dbReference>
<dbReference type="GO" id="GO:0016977">
    <property type="term" value="F:chitosanase activity"/>
    <property type="evidence" value="ECO:0007669"/>
    <property type="project" value="InterPro"/>
</dbReference>
<dbReference type="GO" id="GO:0005576">
    <property type="term" value="C:extracellular region"/>
    <property type="evidence" value="ECO:0007669"/>
    <property type="project" value="UniProtKB-SubCell"/>
</dbReference>
<feature type="compositionally biased region" description="Acidic residues" evidence="8">
    <location>
        <begin position="273"/>
        <end position="287"/>
    </location>
</feature>
<evidence type="ECO:0000256" key="2">
    <source>
        <dbReference type="ARBA" id="ARBA00022525"/>
    </source>
</evidence>
<evidence type="ECO:0000256" key="4">
    <source>
        <dbReference type="ARBA" id="ARBA00022801"/>
    </source>
</evidence>
<gene>
    <name evidence="10" type="ORF">E4U92_09000</name>
</gene>
<keyword evidence="6" id="KW-0326">Glycosidase</keyword>
<evidence type="ECO:0008006" key="12">
    <source>
        <dbReference type="Google" id="ProtNLM"/>
    </source>
</evidence>
<feature type="compositionally biased region" description="Low complexity" evidence="8">
    <location>
        <begin position="238"/>
        <end position="260"/>
    </location>
</feature>
<evidence type="ECO:0000256" key="6">
    <source>
        <dbReference type="ARBA" id="ARBA00023295"/>
    </source>
</evidence>
<proteinExistence type="predicted"/>
<evidence type="ECO:0000256" key="3">
    <source>
        <dbReference type="ARBA" id="ARBA00022729"/>
    </source>
</evidence>
<dbReference type="Proteomes" id="UP000308632">
    <property type="component" value="Unassembled WGS sequence"/>
</dbReference>
<comment type="subcellular location">
    <subcellularLocation>
        <location evidence="1">Secreted</location>
    </subcellularLocation>
</comment>
<evidence type="ECO:0000256" key="5">
    <source>
        <dbReference type="ARBA" id="ARBA00023277"/>
    </source>
</evidence>
<evidence type="ECO:0000256" key="8">
    <source>
        <dbReference type="SAM" id="MobiDB-lite"/>
    </source>
</evidence>
<keyword evidence="7" id="KW-0624">Polysaccharide degradation</keyword>
<name>A0A4U5X8E4_STRGB</name>
<evidence type="ECO:0000313" key="11">
    <source>
        <dbReference type="Proteomes" id="UP000308632"/>
    </source>
</evidence>
<keyword evidence="3 9" id="KW-0732">Signal</keyword>
<keyword evidence="2" id="KW-0964">Secreted</keyword>
<dbReference type="AlphaFoldDB" id="A0A4U5X8E4"/>
<reference evidence="10 11" key="1">
    <citation type="submission" date="2019-04" db="EMBL/GenBank/DDBJ databases">
        <title>Streptomyces lasaliensis sp.nov., an Actinomycete isolated from soil which produces the polyether antibiotic lasalocid.</title>
        <authorList>
            <person name="Erwin G."/>
            <person name="Haber C."/>
        </authorList>
    </citation>
    <scope>NUCLEOTIDE SEQUENCE [LARGE SCALE GENOMIC DNA]</scope>
    <source>
        <strain evidence="10 11">DSM 40089</strain>
    </source>
</reference>
<evidence type="ECO:0000256" key="1">
    <source>
        <dbReference type="ARBA" id="ARBA00004613"/>
    </source>
</evidence>
<evidence type="ECO:0000256" key="7">
    <source>
        <dbReference type="ARBA" id="ARBA00023326"/>
    </source>
</evidence>
<evidence type="ECO:0000256" key="9">
    <source>
        <dbReference type="SAM" id="SignalP"/>
    </source>
</evidence>
<feature type="region of interest" description="Disordered" evidence="8">
    <location>
        <begin position="238"/>
        <end position="299"/>
    </location>
</feature>
<evidence type="ECO:0000313" key="10">
    <source>
        <dbReference type="EMBL" id="TKT09716.1"/>
    </source>
</evidence>
<feature type="chain" id="PRO_5020386826" description="Glycoside hydrolase family 75 protein" evidence="9">
    <location>
        <begin position="25"/>
        <end position="299"/>
    </location>
</feature>
<dbReference type="GO" id="GO:0000272">
    <property type="term" value="P:polysaccharide catabolic process"/>
    <property type="evidence" value="ECO:0007669"/>
    <property type="project" value="UniProtKB-KW"/>
</dbReference>
<feature type="region of interest" description="Disordered" evidence="8">
    <location>
        <begin position="21"/>
        <end position="42"/>
    </location>
</feature>
<organism evidence="10 11">
    <name type="scientific">Streptomyces galbus</name>
    <dbReference type="NCBI Taxonomy" id="33898"/>
    <lineage>
        <taxon>Bacteria</taxon>
        <taxon>Bacillati</taxon>
        <taxon>Actinomycetota</taxon>
        <taxon>Actinomycetes</taxon>
        <taxon>Kitasatosporales</taxon>
        <taxon>Streptomycetaceae</taxon>
        <taxon>Streptomyces</taxon>
    </lineage>
</organism>
<sequence>MRAQSLTLAVAGLALMAPAFPSSAASPTAPPPLGGPAPRHGGAVSAADLLARVRDCTPVSQGRYRTDHDTPATVPVCATGGVVFWKADLDIDCDGRPGRHCNARTDPLFAPGTAFQQSDGRDLSAETLPYVVVPAPSDIWDHRRDGVHGGSVAAVVYGDRVQYAVVGDVGPDDIIGEASYATAVGLGIRPDPHGGGTPSGVTYIVFRDSEVKPIEDHAAAVATGERLARLFVRGDTANGATATPDGPAAPAATTTAGSDDPPGEAASDGTTDPAEESADAPSDEEPDGQGADTEGGQEE</sequence>
<dbReference type="Pfam" id="PF07335">
    <property type="entry name" value="Glyco_hydro_75"/>
    <property type="match status" value="1"/>
</dbReference>
<feature type="signal peptide" evidence="9">
    <location>
        <begin position="1"/>
        <end position="24"/>
    </location>
</feature>
<keyword evidence="4" id="KW-0378">Hydrolase</keyword>
<dbReference type="RefSeq" id="WP_137299772.1">
    <property type="nucleotide sequence ID" value="NZ_BMVD01000003.1"/>
</dbReference>
<dbReference type="EMBL" id="SZPR01000010">
    <property type="protein sequence ID" value="TKT09716.1"/>
    <property type="molecule type" value="Genomic_DNA"/>
</dbReference>
<dbReference type="InterPro" id="IPR009939">
    <property type="entry name" value="Chitosanase_fungal"/>
</dbReference>
<protein>
    <recommendedName>
        <fullName evidence="12">Glycoside hydrolase family 75 protein</fullName>
    </recommendedName>
</protein>
<comment type="caution">
    <text evidence="10">The sequence shown here is derived from an EMBL/GenBank/DDBJ whole genome shotgun (WGS) entry which is preliminary data.</text>
</comment>
<keyword evidence="5" id="KW-0119">Carbohydrate metabolism</keyword>